<protein>
    <recommendedName>
        <fullName evidence="4">Ammonia monooxygenase</fullName>
    </recommendedName>
</protein>
<dbReference type="NCBIfam" id="TIGR03082">
    <property type="entry name" value="Gneg_AbrB_dup"/>
    <property type="match status" value="2"/>
</dbReference>
<dbReference type="PANTHER" id="PTHR38457">
    <property type="entry name" value="REGULATOR ABRB-RELATED"/>
    <property type="match status" value="1"/>
</dbReference>
<dbReference type="PIRSF" id="PIRSF038991">
    <property type="entry name" value="Protein_AbrB"/>
    <property type="match status" value="1"/>
</dbReference>
<organism evidence="2 3">
    <name type="scientific">Bordetella bronchialis</name>
    <dbReference type="NCBI Taxonomy" id="463025"/>
    <lineage>
        <taxon>Bacteria</taxon>
        <taxon>Pseudomonadati</taxon>
        <taxon>Pseudomonadota</taxon>
        <taxon>Betaproteobacteria</taxon>
        <taxon>Burkholderiales</taxon>
        <taxon>Alcaligenaceae</taxon>
        <taxon>Bordetella</taxon>
    </lineage>
</organism>
<evidence type="ECO:0000313" key="2">
    <source>
        <dbReference type="EMBL" id="ANN73792.1"/>
    </source>
</evidence>
<feature type="transmembrane region" description="Helical" evidence="1">
    <location>
        <begin position="141"/>
        <end position="162"/>
    </location>
</feature>
<keyword evidence="1" id="KW-0472">Membrane</keyword>
<feature type="transmembrane region" description="Helical" evidence="1">
    <location>
        <begin position="261"/>
        <end position="285"/>
    </location>
</feature>
<dbReference type="InterPro" id="IPR017516">
    <property type="entry name" value="AbrB_dup"/>
</dbReference>
<dbReference type="STRING" id="463025.BAU08_22725"/>
<dbReference type="AlphaFoldDB" id="A0A193G1B3"/>
<dbReference type="Pfam" id="PF05145">
    <property type="entry name" value="AbrB"/>
    <property type="match status" value="1"/>
</dbReference>
<accession>A0A193G1B3</accession>
<evidence type="ECO:0000313" key="3">
    <source>
        <dbReference type="Proteomes" id="UP000092213"/>
    </source>
</evidence>
<dbReference type="EMBL" id="CP016171">
    <property type="protein sequence ID" value="ANN73792.1"/>
    <property type="molecule type" value="Genomic_DNA"/>
</dbReference>
<dbReference type="Proteomes" id="UP000092213">
    <property type="component" value="Chromosome"/>
</dbReference>
<dbReference type="PROSITE" id="PS51257">
    <property type="entry name" value="PROKAR_LIPOPROTEIN"/>
    <property type="match status" value="1"/>
</dbReference>
<proteinExistence type="predicted"/>
<feature type="transmembrane region" description="Helical" evidence="1">
    <location>
        <begin position="32"/>
        <end position="51"/>
    </location>
</feature>
<feature type="transmembrane region" description="Helical" evidence="1">
    <location>
        <begin position="182"/>
        <end position="200"/>
    </location>
</feature>
<gene>
    <name evidence="2" type="ORF">BAU08_22725</name>
</gene>
<dbReference type="PANTHER" id="PTHR38457:SF1">
    <property type="entry name" value="REGULATOR ABRB-RELATED"/>
    <property type="match status" value="1"/>
</dbReference>
<evidence type="ECO:0008006" key="4">
    <source>
        <dbReference type="Google" id="ProtNLM"/>
    </source>
</evidence>
<dbReference type="GO" id="GO:0016020">
    <property type="term" value="C:membrane"/>
    <property type="evidence" value="ECO:0007669"/>
    <property type="project" value="InterPro"/>
</dbReference>
<feature type="transmembrane region" description="Helical" evidence="1">
    <location>
        <begin position="207"/>
        <end position="226"/>
    </location>
</feature>
<feature type="transmembrane region" description="Helical" evidence="1">
    <location>
        <begin position="82"/>
        <end position="104"/>
    </location>
</feature>
<keyword evidence="1" id="KW-1133">Transmembrane helix</keyword>
<keyword evidence="1" id="KW-0812">Transmembrane</keyword>
<dbReference type="InterPro" id="IPR007820">
    <property type="entry name" value="AbrB_fam"/>
</dbReference>
<dbReference type="GO" id="GO:0010468">
    <property type="term" value="P:regulation of gene expression"/>
    <property type="evidence" value="ECO:0007669"/>
    <property type="project" value="InterPro"/>
</dbReference>
<name>A0A193G1B3_9BORD</name>
<feature type="transmembrane region" description="Helical" evidence="1">
    <location>
        <begin position="318"/>
        <end position="338"/>
    </location>
</feature>
<feature type="transmembrane region" description="Helical" evidence="1">
    <location>
        <begin position="232"/>
        <end position="249"/>
    </location>
</feature>
<sequence>MRSTVFRATATYAGAALAGCLFQQARVPLPWMLGPLAFTAAASLAGLPVMARAALRNLGMTVVGTALGLSFTPEAARQLLDHIPLILAAVLATLLIACTASLLLTRTAGIDRVTAFFCSVPGGAAEMCLLAHRYGGAATPIAVAQMLRVVLLVIVLPAVLTWSADGGKSPVLPLAGTGTVDMPALAGLLIVSGIATLLMARAGMRSAWLLVPLAVGIAATLSGWTASAMPGPLASLAQVFIGTQLGAAFRRKDLLAVRRALPAIVLNVAILAGGCAGVAMALAAMSGAHPHSLVLATSPGGVTEMCLTARALGLEVPLIVGFHVCRVFVVLAATPWVFAAMRRGGLIEVPATAARST</sequence>
<reference evidence="2 3" key="1">
    <citation type="submission" date="2016-06" db="EMBL/GenBank/DDBJ databases">
        <title>Complete genome sequences of Bordetella bronchialis and Bordetella flabilis.</title>
        <authorList>
            <person name="LiPuma J.J."/>
            <person name="Spilker T."/>
        </authorList>
    </citation>
    <scope>NUCLEOTIDE SEQUENCE [LARGE SCALE GENOMIC DNA]</scope>
    <source>
        <strain evidence="2 3">AU17976</strain>
    </source>
</reference>
<evidence type="ECO:0000256" key="1">
    <source>
        <dbReference type="SAM" id="Phobius"/>
    </source>
</evidence>